<keyword evidence="6 14" id="KW-0808">Transferase</keyword>
<gene>
    <name evidence="18" type="ORF">SCA03_14730</name>
</gene>
<evidence type="ECO:0000256" key="3">
    <source>
        <dbReference type="ARBA" id="ARBA00012356"/>
    </source>
</evidence>
<keyword evidence="7" id="KW-0276">Fatty acid metabolism</keyword>
<evidence type="ECO:0000256" key="5">
    <source>
        <dbReference type="ARBA" id="ARBA00022516"/>
    </source>
</evidence>
<dbReference type="PROSITE" id="PS00606">
    <property type="entry name" value="KS3_1"/>
    <property type="match status" value="1"/>
</dbReference>
<comment type="pathway">
    <text evidence="1 14">Lipid metabolism; fatty acid biosynthesis.</text>
</comment>
<keyword evidence="9 14" id="KW-0275">Fatty acid biosynthesis</keyword>
<dbReference type="InterPro" id="IPR014031">
    <property type="entry name" value="Ketoacyl_synth_C"/>
</dbReference>
<dbReference type="FunFam" id="3.40.47.10:FF:000029">
    <property type="entry name" value="3-oxoacyl-[acyl-carrier-protein] synthase 1"/>
    <property type="match status" value="1"/>
</dbReference>
<dbReference type="InterPro" id="IPR020841">
    <property type="entry name" value="PKS_Beta-ketoAc_synthase_dom"/>
</dbReference>
<evidence type="ECO:0000256" key="2">
    <source>
        <dbReference type="ARBA" id="ARBA00008467"/>
    </source>
</evidence>
<evidence type="ECO:0000256" key="4">
    <source>
        <dbReference type="ARBA" id="ARBA00014657"/>
    </source>
</evidence>
<dbReference type="Pfam" id="PF02801">
    <property type="entry name" value="Ketoacyl-synt_C"/>
    <property type="match status" value="1"/>
</dbReference>
<sequence length="415" mass="42865">MSGPVHARHRVAVTGLGVKTAAGNDLTTYWNTLVAGRSMARRITSFDPTGLMVDFACEVRDFDPRDYLDAKGAKRMDRTAQLGLAAATDALADAGAHGVAPERRGVVTGTGHGGTTTQEAEYGAVPDRGYGRVSPHYVPMTMANATAGAVSIHHDVRGPSLTICTACASGAQAVGEGARLVREGAADLVLAGGSESAVAPLTMSSFARMGALSTRTAEPERASRPFDTDRDGFVMGEGAGFLVLENWDHAVARGATIYGELAGYGRTSDAHHITAPSPDGAGARICMELALADAQVAADEIVHVNAHGTSTPLNDVTEARALAEVFGAGRFPVTSTKSVIGHLIGAAGAVEAVTTLLTMREGVAHPTANLEQLDPECDLDLVTEGVRKIPEGPMLSNSFGFGGHNASLVFRPAAA</sequence>
<evidence type="ECO:0000256" key="10">
    <source>
        <dbReference type="ARBA" id="ARBA00023315"/>
    </source>
</evidence>
<dbReference type="EMBL" id="BJMM01000004">
    <property type="protein sequence ID" value="GEB48922.1"/>
    <property type="molecule type" value="Genomic_DNA"/>
</dbReference>
<evidence type="ECO:0000256" key="15">
    <source>
        <dbReference type="PIRSR" id="PIRSR000447-1"/>
    </source>
</evidence>
<keyword evidence="5 14" id="KW-0444">Lipid biosynthesis</keyword>
<dbReference type="Proteomes" id="UP000319210">
    <property type="component" value="Unassembled WGS sequence"/>
</dbReference>
<dbReference type="PIRSF" id="PIRSF000447">
    <property type="entry name" value="KAS_II"/>
    <property type="match status" value="1"/>
</dbReference>
<dbReference type="Gene3D" id="3.40.47.10">
    <property type="match status" value="1"/>
</dbReference>
<dbReference type="RefSeq" id="WP_086817484.1">
    <property type="nucleotide sequence ID" value="NZ_BJMM01000004.1"/>
</dbReference>
<keyword evidence="10 14" id="KW-0012">Acyltransferase</keyword>
<dbReference type="NCBIfam" id="TIGR03150">
    <property type="entry name" value="fabF"/>
    <property type="match status" value="1"/>
</dbReference>
<dbReference type="CDD" id="cd00834">
    <property type="entry name" value="KAS_I_II"/>
    <property type="match status" value="1"/>
</dbReference>
<comment type="function">
    <text evidence="11 14">Involved in the type II fatty acid elongation cycle. Catalyzes the elongation of a wide range of acyl-ACP by the addition of two carbons from malonyl-ACP to an acyl acceptor. Can efficiently catalyze the conversion of palmitoleoyl-ACP (cis-hexadec-9-enoyl-ACP) to cis-vaccenoyl-ACP (cis-octadec-11-enoyl-ACP), an essential step in the thermal regulation of fatty acid composition.</text>
</comment>
<dbReference type="SUPFAM" id="SSF53901">
    <property type="entry name" value="Thiolase-like"/>
    <property type="match status" value="2"/>
</dbReference>
<dbReference type="OrthoDB" id="9808669at2"/>
<evidence type="ECO:0000256" key="16">
    <source>
        <dbReference type="RuleBase" id="RU003694"/>
    </source>
</evidence>
<comment type="catalytic activity">
    <reaction evidence="12 14">
        <text>(9Z)-hexadecenoyl-[ACP] + malonyl-[ACP] + H(+) = 3-oxo-(11Z)-octadecenoyl-[ACP] + holo-[ACP] + CO2</text>
        <dbReference type="Rhea" id="RHEA:55040"/>
        <dbReference type="Rhea" id="RHEA-COMP:9623"/>
        <dbReference type="Rhea" id="RHEA-COMP:9685"/>
        <dbReference type="Rhea" id="RHEA-COMP:10800"/>
        <dbReference type="Rhea" id="RHEA-COMP:14074"/>
        <dbReference type="ChEBI" id="CHEBI:15378"/>
        <dbReference type="ChEBI" id="CHEBI:16526"/>
        <dbReference type="ChEBI" id="CHEBI:64479"/>
        <dbReference type="ChEBI" id="CHEBI:78449"/>
        <dbReference type="ChEBI" id="CHEBI:83989"/>
        <dbReference type="ChEBI" id="CHEBI:138538"/>
        <dbReference type="EC" id="2.3.1.179"/>
    </reaction>
</comment>
<dbReference type="InterPro" id="IPR014030">
    <property type="entry name" value="Ketoacyl_synth_N"/>
</dbReference>
<dbReference type="PANTHER" id="PTHR11712">
    <property type="entry name" value="POLYKETIDE SYNTHASE-RELATED"/>
    <property type="match status" value="1"/>
</dbReference>
<dbReference type="NCBIfam" id="NF005589">
    <property type="entry name" value="PRK07314.1"/>
    <property type="match status" value="1"/>
</dbReference>
<dbReference type="InterPro" id="IPR017568">
    <property type="entry name" value="3-oxoacyl-ACP_synth-2"/>
</dbReference>
<protein>
    <recommendedName>
        <fullName evidence="4 14">3-oxoacyl-[acyl-carrier-protein] synthase 2</fullName>
        <ecNumber evidence="3 14">2.3.1.179</ecNumber>
    </recommendedName>
</protein>
<evidence type="ECO:0000256" key="1">
    <source>
        <dbReference type="ARBA" id="ARBA00005194"/>
    </source>
</evidence>
<dbReference type="InterPro" id="IPR018201">
    <property type="entry name" value="Ketoacyl_synth_AS"/>
</dbReference>
<proteinExistence type="inferred from homology"/>
<evidence type="ECO:0000256" key="12">
    <source>
        <dbReference type="ARBA" id="ARBA00047318"/>
    </source>
</evidence>
<dbReference type="PANTHER" id="PTHR11712:SF336">
    <property type="entry name" value="3-OXOACYL-[ACYL-CARRIER-PROTEIN] SYNTHASE, MITOCHONDRIAL"/>
    <property type="match status" value="1"/>
</dbReference>
<dbReference type="SMART" id="SM00825">
    <property type="entry name" value="PKS_KS"/>
    <property type="match status" value="1"/>
</dbReference>
<comment type="caution">
    <text evidence="18">The sequence shown here is derived from an EMBL/GenBank/DDBJ whole genome shotgun (WGS) entry which is preliminary data.</text>
</comment>
<evidence type="ECO:0000256" key="8">
    <source>
        <dbReference type="ARBA" id="ARBA00023098"/>
    </source>
</evidence>
<dbReference type="FunFam" id="3.40.47.10:FF:000018">
    <property type="entry name" value="3-oxoacyl-[acyl-carrier-protein] synthase 2"/>
    <property type="match status" value="1"/>
</dbReference>
<keyword evidence="19" id="KW-1185">Reference proteome</keyword>
<dbReference type="AlphaFoldDB" id="A0A4Y3QUP5"/>
<dbReference type="InterPro" id="IPR016039">
    <property type="entry name" value="Thiolase-like"/>
</dbReference>
<reference evidence="18 19" key="1">
    <citation type="submission" date="2019-06" db="EMBL/GenBank/DDBJ databases">
        <title>Whole genome shotgun sequence of Streptomyces cacaoi subsp. cacaoi NBRC 12748.</title>
        <authorList>
            <person name="Hosoyama A."/>
            <person name="Uohara A."/>
            <person name="Ohji S."/>
            <person name="Ichikawa N."/>
        </authorList>
    </citation>
    <scope>NUCLEOTIDE SEQUENCE [LARGE SCALE GENOMIC DNA]</scope>
    <source>
        <strain evidence="18 19">NBRC 12748</strain>
    </source>
</reference>
<evidence type="ECO:0000313" key="19">
    <source>
        <dbReference type="Proteomes" id="UP000319210"/>
    </source>
</evidence>
<comment type="catalytic activity">
    <reaction evidence="13 14">
        <text>a fatty acyl-[ACP] + malonyl-[ACP] + H(+) = a 3-oxoacyl-[ACP] + holo-[ACP] + CO2</text>
        <dbReference type="Rhea" id="RHEA:22836"/>
        <dbReference type="Rhea" id="RHEA-COMP:9623"/>
        <dbReference type="Rhea" id="RHEA-COMP:9685"/>
        <dbReference type="Rhea" id="RHEA-COMP:9916"/>
        <dbReference type="Rhea" id="RHEA-COMP:14125"/>
        <dbReference type="ChEBI" id="CHEBI:15378"/>
        <dbReference type="ChEBI" id="CHEBI:16526"/>
        <dbReference type="ChEBI" id="CHEBI:64479"/>
        <dbReference type="ChEBI" id="CHEBI:78449"/>
        <dbReference type="ChEBI" id="CHEBI:78776"/>
        <dbReference type="ChEBI" id="CHEBI:138651"/>
    </reaction>
</comment>
<feature type="domain" description="Ketosynthase family 3 (KS3)" evidence="17">
    <location>
        <begin position="8"/>
        <end position="412"/>
    </location>
</feature>
<dbReference type="InterPro" id="IPR000794">
    <property type="entry name" value="Beta-ketoacyl_synthase"/>
</dbReference>
<evidence type="ECO:0000256" key="7">
    <source>
        <dbReference type="ARBA" id="ARBA00022832"/>
    </source>
</evidence>
<dbReference type="PROSITE" id="PS52004">
    <property type="entry name" value="KS3_2"/>
    <property type="match status" value="1"/>
</dbReference>
<evidence type="ECO:0000259" key="17">
    <source>
        <dbReference type="PROSITE" id="PS52004"/>
    </source>
</evidence>
<name>A0A4Y3QUP5_STRCI</name>
<dbReference type="GO" id="GO:0004315">
    <property type="term" value="F:3-oxoacyl-[acyl-carrier-protein] synthase activity"/>
    <property type="evidence" value="ECO:0007669"/>
    <property type="project" value="UniProtKB-UniRule"/>
</dbReference>
<organism evidence="18 19">
    <name type="scientific">Streptomyces cacaoi</name>
    <dbReference type="NCBI Taxonomy" id="1898"/>
    <lineage>
        <taxon>Bacteria</taxon>
        <taxon>Bacillati</taxon>
        <taxon>Actinomycetota</taxon>
        <taxon>Actinomycetes</taxon>
        <taxon>Kitasatosporales</taxon>
        <taxon>Streptomycetaceae</taxon>
        <taxon>Streptomyces</taxon>
    </lineage>
</organism>
<feature type="active site" description="For beta-ketoacyl synthase activity" evidence="15">
    <location>
        <position position="167"/>
    </location>
</feature>
<evidence type="ECO:0000256" key="11">
    <source>
        <dbReference type="ARBA" id="ARBA00024006"/>
    </source>
</evidence>
<dbReference type="GO" id="GO:0030497">
    <property type="term" value="P:fatty acid elongation"/>
    <property type="evidence" value="ECO:0007669"/>
    <property type="project" value="UniProtKB-ARBA"/>
</dbReference>
<dbReference type="EC" id="2.3.1.179" evidence="3 14"/>
<dbReference type="UniPathway" id="UPA00094"/>
<evidence type="ECO:0000256" key="14">
    <source>
        <dbReference type="PIRNR" id="PIRNR000447"/>
    </source>
</evidence>
<evidence type="ECO:0000313" key="18">
    <source>
        <dbReference type="EMBL" id="GEB48922.1"/>
    </source>
</evidence>
<evidence type="ECO:0000256" key="13">
    <source>
        <dbReference type="ARBA" id="ARBA00047659"/>
    </source>
</evidence>
<dbReference type="Pfam" id="PF00109">
    <property type="entry name" value="ketoacyl-synt"/>
    <property type="match status" value="1"/>
</dbReference>
<comment type="similarity">
    <text evidence="2 14 16">Belongs to the thiolase-like superfamily. Beta-ketoacyl-ACP synthases family.</text>
</comment>
<accession>A0A4Y3QUP5</accession>
<keyword evidence="8" id="KW-0443">Lipid metabolism</keyword>
<evidence type="ECO:0000256" key="6">
    <source>
        <dbReference type="ARBA" id="ARBA00022679"/>
    </source>
</evidence>
<evidence type="ECO:0000256" key="9">
    <source>
        <dbReference type="ARBA" id="ARBA00023160"/>
    </source>
</evidence>